<feature type="transmembrane region" description="Helical" evidence="1">
    <location>
        <begin position="46"/>
        <end position="65"/>
    </location>
</feature>
<keyword evidence="3" id="KW-1185">Reference proteome</keyword>
<feature type="transmembrane region" description="Helical" evidence="1">
    <location>
        <begin position="14"/>
        <end position="34"/>
    </location>
</feature>
<accession>A0ABN4CG06</accession>
<evidence type="ECO:0000256" key="1">
    <source>
        <dbReference type="SAM" id="Phobius"/>
    </source>
</evidence>
<evidence type="ECO:0000313" key="2">
    <source>
        <dbReference type="EMBL" id="AHI21300.1"/>
    </source>
</evidence>
<organism evidence="2 3">
    <name type="scientific">Corynebacterium casei LMG S-19264</name>
    <dbReference type="NCBI Taxonomy" id="1285583"/>
    <lineage>
        <taxon>Bacteria</taxon>
        <taxon>Bacillati</taxon>
        <taxon>Actinomycetota</taxon>
        <taxon>Actinomycetes</taxon>
        <taxon>Mycobacteriales</taxon>
        <taxon>Corynebacteriaceae</taxon>
        <taxon>Corynebacterium</taxon>
    </lineage>
</organism>
<protein>
    <submittedName>
        <fullName evidence="2">Uncharacterized protein</fullName>
    </submittedName>
</protein>
<reference evidence="3" key="1">
    <citation type="submission" date="2013-02" db="EMBL/GenBank/DDBJ databases">
        <title>The complete genome sequence of Corynebacterium casei LMG S-19264 (=DSM 44701).</title>
        <authorList>
            <person name="Ruckert C."/>
            <person name="Albersmeier A."/>
            <person name="Kalinowski J."/>
        </authorList>
    </citation>
    <scope>NUCLEOTIDE SEQUENCE [LARGE SCALE GENOMIC DNA]</scope>
    <source>
        <strain evidence="3">LMG S-19264</strain>
    </source>
</reference>
<keyword evidence="1" id="KW-0812">Transmembrane</keyword>
<dbReference type="EMBL" id="CP004350">
    <property type="protein sequence ID" value="AHI21300.1"/>
    <property type="molecule type" value="Genomic_DNA"/>
</dbReference>
<proteinExistence type="predicted"/>
<evidence type="ECO:0000313" key="3">
    <source>
        <dbReference type="Proteomes" id="UP000019226"/>
    </source>
</evidence>
<feature type="transmembrane region" description="Helical" evidence="1">
    <location>
        <begin position="94"/>
        <end position="112"/>
    </location>
</feature>
<keyword evidence="1" id="KW-1133">Transmembrane helix</keyword>
<dbReference type="RefSeq" id="WP_006822207.1">
    <property type="nucleotide sequence ID" value="NZ_CP004350.1"/>
</dbReference>
<gene>
    <name evidence="2" type="ORF">CCASEI_13760</name>
</gene>
<feature type="transmembrane region" description="Helical" evidence="1">
    <location>
        <begin position="70"/>
        <end position="88"/>
    </location>
</feature>
<name>A0ABN4CG06_9CORY</name>
<dbReference type="GeneID" id="82878842"/>
<keyword evidence="1" id="KW-0472">Membrane</keyword>
<sequence>MGPAEKRLYQLKRFALPIPEALIAVIGLISVFVFPEDQFFDLNGLAVLAFASGVIAIPIGIPLVFIKVHFFWFDIAYIVAGLLMVRFVETLPDGPNIGAGALVFLGFSFMISGGSSSLRRLRAVSFLKRRG</sequence>
<dbReference type="Proteomes" id="UP000019226">
    <property type="component" value="Chromosome"/>
</dbReference>